<dbReference type="Pfam" id="PF00593">
    <property type="entry name" value="TonB_dep_Rec_b-barrel"/>
    <property type="match status" value="1"/>
</dbReference>
<feature type="domain" description="TonB-dependent receptor plug" evidence="12">
    <location>
        <begin position="75"/>
        <end position="162"/>
    </location>
</feature>
<dbReference type="EMBL" id="CAAJGR010000087">
    <property type="protein sequence ID" value="VHO03834.1"/>
    <property type="molecule type" value="Genomic_DNA"/>
</dbReference>
<keyword evidence="6 8" id="KW-0472">Membrane</keyword>
<dbReference type="Pfam" id="PF07715">
    <property type="entry name" value="Plug"/>
    <property type="match status" value="1"/>
</dbReference>
<dbReference type="InterPro" id="IPR039426">
    <property type="entry name" value="TonB-dep_rcpt-like"/>
</dbReference>
<gene>
    <name evidence="13" type="ORF">BAL341_1622</name>
</gene>
<evidence type="ECO:0000259" key="12">
    <source>
        <dbReference type="Pfam" id="PF07715"/>
    </source>
</evidence>
<feature type="domain" description="TonB-dependent receptor-like beta-barrel" evidence="11">
    <location>
        <begin position="268"/>
        <end position="634"/>
    </location>
</feature>
<dbReference type="SUPFAM" id="SSF56935">
    <property type="entry name" value="Porins"/>
    <property type="match status" value="1"/>
</dbReference>
<evidence type="ECO:0000259" key="11">
    <source>
        <dbReference type="Pfam" id="PF00593"/>
    </source>
</evidence>
<comment type="subcellular location">
    <subcellularLocation>
        <location evidence="1 8">Cell outer membrane</location>
        <topology evidence="1 8">Multi-pass membrane protein</topology>
    </subcellularLocation>
</comment>
<evidence type="ECO:0000256" key="3">
    <source>
        <dbReference type="ARBA" id="ARBA00022452"/>
    </source>
</evidence>
<evidence type="ECO:0000256" key="5">
    <source>
        <dbReference type="ARBA" id="ARBA00023077"/>
    </source>
</evidence>
<dbReference type="InterPro" id="IPR000531">
    <property type="entry name" value="Beta-barrel_TonB"/>
</dbReference>
<evidence type="ECO:0000256" key="10">
    <source>
        <dbReference type="SAM" id="MobiDB-lite"/>
    </source>
</evidence>
<evidence type="ECO:0000256" key="1">
    <source>
        <dbReference type="ARBA" id="ARBA00004571"/>
    </source>
</evidence>
<keyword evidence="3 8" id="KW-1134">Transmembrane beta strand</keyword>
<feature type="region of interest" description="Disordered" evidence="10">
    <location>
        <begin position="259"/>
        <end position="279"/>
    </location>
</feature>
<dbReference type="PROSITE" id="PS52016">
    <property type="entry name" value="TONB_DEPENDENT_REC_3"/>
    <property type="match status" value="1"/>
</dbReference>
<evidence type="ECO:0000256" key="6">
    <source>
        <dbReference type="ARBA" id="ARBA00023136"/>
    </source>
</evidence>
<dbReference type="PANTHER" id="PTHR30069:SF28">
    <property type="entry name" value="TONB-DEPENDENT RECEPTOR YNCD-RELATED"/>
    <property type="match status" value="1"/>
</dbReference>
<evidence type="ECO:0000313" key="13">
    <source>
        <dbReference type="EMBL" id="VHO03834.1"/>
    </source>
</evidence>
<dbReference type="InterPro" id="IPR036942">
    <property type="entry name" value="Beta-barrel_TonB_sf"/>
</dbReference>
<comment type="similarity">
    <text evidence="8 9">Belongs to the TonB-dependent receptor family.</text>
</comment>
<dbReference type="PANTHER" id="PTHR30069">
    <property type="entry name" value="TONB-DEPENDENT OUTER MEMBRANE RECEPTOR"/>
    <property type="match status" value="1"/>
</dbReference>
<dbReference type="Gene3D" id="2.170.130.10">
    <property type="entry name" value="TonB-dependent receptor, plug domain"/>
    <property type="match status" value="1"/>
</dbReference>
<evidence type="ECO:0000256" key="9">
    <source>
        <dbReference type="RuleBase" id="RU003357"/>
    </source>
</evidence>
<evidence type="ECO:0000256" key="2">
    <source>
        <dbReference type="ARBA" id="ARBA00022448"/>
    </source>
</evidence>
<keyword evidence="7 8" id="KW-0998">Cell outer membrane</keyword>
<keyword evidence="2 8" id="KW-0813">Transport</keyword>
<organism evidence="13">
    <name type="scientific">Rheinheimera sp. BAL341</name>
    <dbReference type="NCBI Taxonomy" id="1708203"/>
    <lineage>
        <taxon>Bacteria</taxon>
        <taxon>Pseudomonadati</taxon>
        <taxon>Pseudomonadota</taxon>
        <taxon>Gammaproteobacteria</taxon>
        <taxon>Chromatiales</taxon>
        <taxon>Chromatiaceae</taxon>
        <taxon>Rheinheimera</taxon>
    </lineage>
</organism>
<keyword evidence="13" id="KW-0675">Receptor</keyword>
<sequence>MRRFIIPNTAVAIAILLPVVVYAGESYAASLQSSVDDNETEVILVSATQQTEAWLLSPATAEISTTPEHGILIDSAQLLTSISGLQADSRANFAQDTRLSIRGFGSRSAFGIRSLYLQQDGIPLSTPDGQGQLSSILLDNVDRVEVLKGPLAALYGNASGGVISLYSRSPAQSSAGLAVAGSEQHRQYRLYADWVDGDTSLSAAAKKFSSDGYRPHSAAEKQQAQILYRTELPQVARVLARVDYARDPQLQDPLGLSLQSWQQQPQQTDSAAERFDTEKNSRQRQFSLILTDPQQDDIWQLASWVGDRDIGQRLAFPGSALSSAGGEVALQRSFSGVSAHYQALHTDSYQLRIGGSVISSEDERQGYVNNFGQRGELRRDQTDEADSKDIYLRVNWQPAARWQMQGGWRYSELALTITDRYINAENPDDSGDKAFYNQALALGANYRINDYFSYFASIGHGFESPTLAEVAYRNDGNGVNLALQASTNLQWETGIKWQYFNATQGGTGSVNLFSITSDNELLVDSATGGRTSYRNAGKTQRYGIELQLNWRHNAYWRQQLSSHYLIAEFTDDTFNGNFLPGVARQQFNWQLDLSPWQDSTRFSLHAAYRSDVYLNDANDSQAPGALTFSFSAAHSQQVQRMQLDYWLALDNIADKNTVGSVIVNQTNGRAIEPAPGRQLSAGISLSYNW</sequence>
<protein>
    <submittedName>
        <fullName evidence="13">Probable tonB-dependent receptor yncD</fullName>
    </submittedName>
</protein>
<evidence type="ECO:0000256" key="4">
    <source>
        <dbReference type="ARBA" id="ARBA00022692"/>
    </source>
</evidence>
<keyword evidence="4 8" id="KW-0812">Transmembrane</keyword>
<dbReference type="AlphaFoldDB" id="A0A486XNP4"/>
<dbReference type="InterPro" id="IPR012910">
    <property type="entry name" value="Plug_dom"/>
</dbReference>
<name>A0A486XNP4_9GAMM</name>
<dbReference type="GO" id="GO:0009279">
    <property type="term" value="C:cell outer membrane"/>
    <property type="evidence" value="ECO:0007669"/>
    <property type="project" value="UniProtKB-SubCell"/>
</dbReference>
<keyword evidence="5 9" id="KW-0798">TonB box</keyword>
<proteinExistence type="inferred from homology"/>
<reference evidence="13" key="1">
    <citation type="submission" date="2019-04" db="EMBL/GenBank/DDBJ databases">
        <authorList>
            <person name="Brambilla D."/>
        </authorList>
    </citation>
    <scope>NUCLEOTIDE SEQUENCE</scope>
    <source>
        <strain evidence="13">BAL1</strain>
    </source>
</reference>
<evidence type="ECO:0000256" key="7">
    <source>
        <dbReference type="ARBA" id="ARBA00023237"/>
    </source>
</evidence>
<accession>A0A486XNP4</accession>
<dbReference type="InterPro" id="IPR037066">
    <property type="entry name" value="Plug_dom_sf"/>
</dbReference>
<evidence type="ECO:0000256" key="8">
    <source>
        <dbReference type="PROSITE-ProRule" id="PRU01360"/>
    </source>
</evidence>
<dbReference type="GO" id="GO:0015344">
    <property type="term" value="F:siderophore uptake transmembrane transporter activity"/>
    <property type="evidence" value="ECO:0007669"/>
    <property type="project" value="TreeGrafter"/>
</dbReference>
<dbReference type="Gene3D" id="2.40.170.20">
    <property type="entry name" value="TonB-dependent receptor, beta-barrel domain"/>
    <property type="match status" value="1"/>
</dbReference>
<dbReference type="GO" id="GO:0044718">
    <property type="term" value="P:siderophore transmembrane transport"/>
    <property type="evidence" value="ECO:0007669"/>
    <property type="project" value="TreeGrafter"/>
</dbReference>